<evidence type="ECO:0000256" key="2">
    <source>
        <dbReference type="ARBA" id="ARBA00010649"/>
    </source>
</evidence>
<dbReference type="GO" id="GO:0016539">
    <property type="term" value="P:intein-mediated protein splicing"/>
    <property type="evidence" value="ECO:0007669"/>
    <property type="project" value="InterPro"/>
</dbReference>
<dbReference type="PROSITE" id="PS50817">
    <property type="entry name" value="INTEIN_N_TER"/>
    <property type="match status" value="1"/>
</dbReference>
<dbReference type="Gene3D" id="3.30.1380.10">
    <property type="match status" value="1"/>
</dbReference>
<dbReference type="InterPro" id="IPR050387">
    <property type="entry name" value="Hedgehog_Signaling"/>
</dbReference>
<evidence type="ECO:0000256" key="1">
    <source>
        <dbReference type="ARBA" id="ARBA00004586"/>
    </source>
</evidence>
<feature type="region of interest" description="Disordered" evidence="21">
    <location>
        <begin position="406"/>
        <end position="461"/>
    </location>
</feature>
<dbReference type="GO" id="GO:0005113">
    <property type="term" value="F:patched binding"/>
    <property type="evidence" value="ECO:0007669"/>
    <property type="project" value="TreeGrafter"/>
</dbReference>
<comment type="subcellular location">
    <subcellularLocation>
        <location evidence="1">Endoplasmic reticulum membrane</location>
    </subcellularLocation>
</comment>
<organism evidence="25">
    <name type="scientific">Tetraodon nigroviridis</name>
    <name type="common">Spotted green pufferfish</name>
    <name type="synonym">Chelonodon nigroviridis</name>
    <dbReference type="NCBI Taxonomy" id="99883"/>
    <lineage>
        <taxon>Eukaryota</taxon>
        <taxon>Metazoa</taxon>
        <taxon>Chordata</taxon>
        <taxon>Craniata</taxon>
        <taxon>Vertebrata</taxon>
        <taxon>Euteleostomi</taxon>
        <taxon>Actinopterygii</taxon>
        <taxon>Neopterygii</taxon>
        <taxon>Teleostei</taxon>
        <taxon>Neoteleostei</taxon>
        <taxon>Acanthomorphata</taxon>
        <taxon>Eupercaria</taxon>
        <taxon>Tetraodontiformes</taxon>
        <taxon>Tetradontoidea</taxon>
        <taxon>Tetraodontidae</taxon>
        <taxon>Tetraodon</taxon>
    </lineage>
</organism>
<dbReference type="OrthoDB" id="5212at2759"/>
<evidence type="ECO:0000259" key="23">
    <source>
        <dbReference type="SMART" id="SM00305"/>
    </source>
</evidence>
<dbReference type="InterPro" id="IPR009045">
    <property type="entry name" value="Zn_M74/Hedgehog-like"/>
</dbReference>
<feature type="domain" description="Hint" evidence="24">
    <location>
        <begin position="199"/>
        <end position="305"/>
    </location>
</feature>
<dbReference type="PROSITE" id="PS51257">
    <property type="entry name" value="PROKAR_LIPOPROTEIN"/>
    <property type="match status" value="1"/>
</dbReference>
<dbReference type="InterPro" id="IPR001657">
    <property type="entry name" value="Hedgehog"/>
</dbReference>
<evidence type="ECO:0000259" key="24">
    <source>
        <dbReference type="SMART" id="SM00306"/>
    </source>
</evidence>
<evidence type="ECO:0000256" key="4">
    <source>
        <dbReference type="ARBA" id="ARBA00022475"/>
    </source>
</evidence>
<dbReference type="GO" id="GO:0055002">
    <property type="term" value="P:striated muscle cell development"/>
    <property type="evidence" value="ECO:0007669"/>
    <property type="project" value="UniProtKB-ARBA"/>
</dbReference>
<dbReference type="GO" id="GO:0005509">
    <property type="term" value="F:calcium ion binding"/>
    <property type="evidence" value="ECO:0007669"/>
    <property type="project" value="TreeGrafter"/>
</dbReference>
<dbReference type="PRINTS" id="PR00632">
    <property type="entry name" value="SONICHHOG"/>
</dbReference>
<dbReference type="InterPro" id="IPR000320">
    <property type="entry name" value="Hedgehog_signalling_dom"/>
</dbReference>
<dbReference type="Gene3D" id="2.170.16.10">
    <property type="entry name" value="Hedgehog/Intein (Hint) domain"/>
    <property type="match status" value="1"/>
</dbReference>
<evidence type="ECO:0000256" key="9">
    <source>
        <dbReference type="ARBA" id="ARBA00022801"/>
    </source>
</evidence>
<evidence type="ECO:0000256" key="19">
    <source>
        <dbReference type="ARBA" id="ARBA00048589"/>
    </source>
</evidence>
<dbReference type="InterPro" id="IPR001767">
    <property type="entry name" value="Hedgehog_Hint"/>
</dbReference>
<dbReference type="InterPro" id="IPR036844">
    <property type="entry name" value="Hint_dom_sf"/>
</dbReference>
<dbReference type="InterPro" id="IPR003586">
    <property type="entry name" value="Hint_dom_C"/>
</dbReference>
<keyword evidence="7" id="KW-0479">Metal-binding</keyword>
<dbReference type="Pfam" id="PF01085">
    <property type="entry name" value="HH_signal"/>
    <property type="match status" value="1"/>
</dbReference>
<dbReference type="FunFam" id="3.30.1380.10:FF:000001">
    <property type="entry name" value="Indian hedgehog"/>
    <property type="match status" value="1"/>
</dbReference>
<keyword evidence="5 20" id="KW-0645">Protease</keyword>
<dbReference type="SUPFAM" id="SSF55166">
    <property type="entry name" value="Hedgehog/DD-peptidase"/>
    <property type="match status" value="1"/>
</dbReference>
<feature type="chain" id="PRO_5004243447" description="Hedgehog protein" evidence="22">
    <location>
        <begin position="27"/>
        <end position="551"/>
    </location>
</feature>
<dbReference type="GO" id="GO:0005886">
    <property type="term" value="C:plasma membrane"/>
    <property type="evidence" value="ECO:0007669"/>
    <property type="project" value="UniProtKB-SubCell"/>
</dbReference>
<comment type="caution">
    <text evidence="25">The sequence shown here is derived from an EMBL/GenBank/DDBJ whole genome shotgun (WGS) entry which is preliminary data.</text>
</comment>
<evidence type="ECO:0000256" key="14">
    <source>
        <dbReference type="ARBA" id="ARBA00023034"/>
    </source>
</evidence>
<evidence type="ECO:0000256" key="18">
    <source>
        <dbReference type="ARBA" id="ARBA00034131"/>
    </source>
</evidence>
<evidence type="ECO:0000256" key="20">
    <source>
        <dbReference type="RuleBase" id="RU280812"/>
    </source>
</evidence>
<evidence type="ECO:0000256" key="16">
    <source>
        <dbReference type="ARBA" id="ARBA00023139"/>
    </source>
</evidence>
<dbReference type="AlphaFoldDB" id="Q4RW16"/>
<keyword evidence="15 20" id="KW-0472">Membrane</keyword>
<evidence type="ECO:0000313" key="25">
    <source>
        <dbReference type="EMBL" id="CAG07416.1"/>
    </source>
</evidence>
<dbReference type="GO" id="GO:0010468">
    <property type="term" value="P:regulation of gene expression"/>
    <property type="evidence" value="ECO:0007669"/>
    <property type="project" value="TreeGrafter"/>
</dbReference>
<dbReference type="PANTHER" id="PTHR11889:SF84">
    <property type="entry name" value="HEDGEHOG PROTEIN"/>
    <property type="match status" value="1"/>
</dbReference>
<comment type="subcellular location">
    <molecule>Sonic hedgehog protein</molecule>
    <subcellularLocation>
        <location evidence="20">Endoplasmic reticulum membrane</location>
    </subcellularLocation>
    <subcellularLocation>
        <location evidence="20">Golgi apparatus membrane</location>
    </subcellularLocation>
</comment>
<comment type="function">
    <molecule>Protein hedgehog</molecule>
    <text evidence="20">The C-terminal part of the hedgehog protein precursor displays an autoproteolysis activity that results in the cleavage of the full-length protein into two parts (N-product and C-product). In addition, the C-terminal part displays a cholesterol transferase activity that results by the covalent attachment of a cholesterol moiety to the C-terminal of the newly generated N-product.</text>
</comment>
<keyword evidence="12" id="KW-0862">Zinc</keyword>
<dbReference type="SMART" id="SM00306">
    <property type="entry name" value="HintN"/>
    <property type="match status" value="1"/>
</dbReference>
<dbReference type="GO" id="GO:0001708">
    <property type="term" value="P:cell fate specification"/>
    <property type="evidence" value="ECO:0007669"/>
    <property type="project" value="TreeGrafter"/>
</dbReference>
<name>Q4RW16_TETNG</name>
<dbReference type="FunFam" id="2.170.16.10:FF:000001">
    <property type="entry name" value="Indian hedgehog"/>
    <property type="match status" value="1"/>
</dbReference>
<gene>
    <name evidence="25" type="ORF">GSTENG00028082001</name>
</gene>
<evidence type="ECO:0000256" key="11">
    <source>
        <dbReference type="ARBA" id="ARBA00022824"/>
    </source>
</evidence>
<dbReference type="InterPro" id="IPR006141">
    <property type="entry name" value="Intein_N"/>
</dbReference>
<dbReference type="GO" id="GO:0005615">
    <property type="term" value="C:extracellular space"/>
    <property type="evidence" value="ECO:0007669"/>
    <property type="project" value="TreeGrafter"/>
</dbReference>
<dbReference type="KEGG" id="tng:GSTEN00028082G001"/>
<protein>
    <recommendedName>
        <fullName evidence="20">Hedgehog protein</fullName>
    </recommendedName>
</protein>
<dbReference type="EMBL" id="CAAE01014991">
    <property type="protein sequence ID" value="CAG07416.1"/>
    <property type="molecule type" value="Genomic_DNA"/>
</dbReference>
<dbReference type="GO" id="GO:0016540">
    <property type="term" value="P:protein autoprocessing"/>
    <property type="evidence" value="ECO:0007669"/>
    <property type="project" value="InterPro"/>
</dbReference>
<dbReference type="SMART" id="SM00305">
    <property type="entry name" value="HintC"/>
    <property type="match status" value="1"/>
</dbReference>
<dbReference type="GO" id="GO:0016740">
    <property type="term" value="F:transferase activity"/>
    <property type="evidence" value="ECO:0007669"/>
    <property type="project" value="UniProtKB-KW"/>
</dbReference>
<keyword evidence="10 20" id="KW-0068">Autocatalytic cleavage</keyword>
<keyword evidence="14 20" id="KW-0333">Golgi apparatus</keyword>
<dbReference type="GO" id="GO:0000139">
    <property type="term" value="C:Golgi membrane"/>
    <property type="evidence" value="ECO:0007669"/>
    <property type="project" value="UniProtKB-SubCell"/>
</dbReference>
<evidence type="ECO:0000256" key="7">
    <source>
        <dbReference type="ARBA" id="ARBA00022723"/>
    </source>
</evidence>
<sequence>MKQSWWARLAQVSLLAAWSCIWMVQGCGPGPGYGIRSRPRKLKAMHYKQFFPNLSENNLGASGRAEGKITRNSEHFNELVCNYNPDIVFKDEENTNADRFMTKRCKDCLNRLAIAVMNQWPGVHLRVTEAWDEDGHHPPGSLHYEGRAVDITTDDRETEKYGLLAQLAVEAGFDWVHYESKYHIHCSVKADHSVAVEKGGCFPGWARVTLPGGFQKSLSSLTPGDRVMALSETGQVVFSPVLMFLHRDPESKSRFLSLQTEDGHRLAVTPHHLVFSDAYCRPDSRQYRAQFASRARTGTCIVVLAAEGQLRPSRIVSVSEEENTGVYAPLTEAGNVLVDGVLASSYALVEDHRLAHWAFGPVRLLFSFSRLLWAEPGQQSDRGTAPLGSCTMAACGSGACVRNSTSAGSRADGQGHMSQVHWRSKSAQGMDEQKSNCEENDSEPTADDNAPSQQLVLSEEESKTCTAAEDVSGFTVASSSTHIESVQVCALCNCVEWSLHGQRELRYFGPFSEWRTLQPSSTPLPQPGNDDLSSIGFSVSPCLAALLDDSG</sequence>
<comment type="function">
    <molecule>Protein hedgehog N-product</molecule>
    <text evidence="20">The dually lipidated hedgehog protein N-product is a morphogen which is essential for a variety of patterning events during development.</text>
</comment>
<dbReference type="PANTHER" id="PTHR11889">
    <property type="entry name" value="HEDGEHOG"/>
    <property type="match status" value="1"/>
</dbReference>
<keyword evidence="8 20" id="KW-0732">Signal</keyword>
<dbReference type="GO" id="GO:0007224">
    <property type="term" value="P:smoothened signaling pathway"/>
    <property type="evidence" value="ECO:0007669"/>
    <property type="project" value="TreeGrafter"/>
</dbReference>
<keyword evidence="16" id="KW-0564">Palmitate</keyword>
<keyword evidence="4 20" id="KW-1003">Cell membrane</keyword>
<dbReference type="GO" id="GO:0008233">
    <property type="term" value="F:peptidase activity"/>
    <property type="evidence" value="ECO:0007669"/>
    <property type="project" value="UniProtKB-UniRule"/>
</dbReference>
<evidence type="ECO:0000256" key="17">
    <source>
        <dbReference type="ARBA" id="ARBA00023288"/>
    </source>
</evidence>
<dbReference type="Pfam" id="PF01079">
    <property type="entry name" value="Hint"/>
    <property type="match status" value="1"/>
</dbReference>
<dbReference type="CDD" id="cd00081">
    <property type="entry name" value="Hint"/>
    <property type="match status" value="1"/>
</dbReference>
<feature type="signal peptide" evidence="22">
    <location>
        <begin position="1"/>
        <end position="26"/>
    </location>
</feature>
<dbReference type="InterPro" id="IPR003587">
    <property type="entry name" value="Hint_dom_N"/>
</dbReference>
<proteinExistence type="inferred from homology"/>
<dbReference type="GO" id="GO:0005789">
    <property type="term" value="C:endoplasmic reticulum membrane"/>
    <property type="evidence" value="ECO:0007669"/>
    <property type="project" value="UniProtKB-SubCell"/>
</dbReference>
<keyword evidence="3 20" id="KW-0217">Developmental protein</keyword>
<evidence type="ECO:0000256" key="21">
    <source>
        <dbReference type="SAM" id="MobiDB-lite"/>
    </source>
</evidence>
<keyword evidence="6" id="KW-0808">Transferase</keyword>
<evidence type="ECO:0000256" key="10">
    <source>
        <dbReference type="ARBA" id="ARBA00022813"/>
    </source>
</evidence>
<evidence type="ECO:0000256" key="22">
    <source>
        <dbReference type="SAM" id="SignalP"/>
    </source>
</evidence>
<comment type="subcellular location">
    <molecule>Protein hedgehog N-product</molecule>
    <subcellularLocation>
        <location evidence="20">Cell membrane</location>
        <topology evidence="20">Lipid-anchor</topology>
    </subcellularLocation>
</comment>
<keyword evidence="13" id="KW-0106">Calcium</keyword>
<comment type="similarity">
    <text evidence="2 20">Belongs to the hedgehog family.</text>
</comment>
<evidence type="ECO:0000256" key="6">
    <source>
        <dbReference type="ARBA" id="ARBA00022679"/>
    </source>
</evidence>
<reference evidence="25" key="2">
    <citation type="submission" date="2004-02" db="EMBL/GenBank/DDBJ databases">
        <authorList>
            <consortium name="Genoscope"/>
            <consortium name="Whitehead Institute Centre for Genome Research"/>
        </authorList>
    </citation>
    <scope>NUCLEOTIDE SEQUENCE</scope>
</reference>
<reference evidence="25" key="1">
    <citation type="journal article" date="2004" name="Nature">
        <title>Genome duplication in the teleost fish Tetraodon nigroviridis reveals the early vertebrate proto-karyotype.</title>
        <authorList>
            <person name="Jaillon O."/>
            <person name="Aury J.-M."/>
            <person name="Brunet F."/>
            <person name="Petit J.-L."/>
            <person name="Stange-Thomann N."/>
            <person name="Mauceli E."/>
            <person name="Bouneau L."/>
            <person name="Fischer C."/>
            <person name="Ozouf-Costaz C."/>
            <person name="Bernot A."/>
            <person name="Nicaud S."/>
            <person name="Jaffe D."/>
            <person name="Fisher S."/>
            <person name="Lutfalla G."/>
            <person name="Dossat C."/>
            <person name="Segurens B."/>
            <person name="Dasilva C."/>
            <person name="Salanoubat M."/>
            <person name="Levy M."/>
            <person name="Boudet N."/>
            <person name="Castellano S."/>
            <person name="Anthouard V."/>
            <person name="Jubin C."/>
            <person name="Castelli V."/>
            <person name="Katinka M."/>
            <person name="Vacherie B."/>
            <person name="Biemont C."/>
            <person name="Skalli Z."/>
            <person name="Cattolico L."/>
            <person name="Poulain J."/>
            <person name="De Berardinis V."/>
            <person name="Cruaud C."/>
            <person name="Duprat S."/>
            <person name="Brottier P."/>
            <person name="Coutanceau J.-P."/>
            <person name="Gouzy J."/>
            <person name="Parra G."/>
            <person name="Lardier G."/>
            <person name="Chapple C."/>
            <person name="McKernan K.J."/>
            <person name="McEwan P."/>
            <person name="Bosak S."/>
            <person name="Kellis M."/>
            <person name="Volff J.-N."/>
            <person name="Guigo R."/>
            <person name="Zody M.C."/>
            <person name="Mesirov J."/>
            <person name="Lindblad-Toh K."/>
            <person name="Birren B."/>
            <person name="Nusbaum C."/>
            <person name="Kahn D."/>
            <person name="Robinson-Rechavi M."/>
            <person name="Laudet V."/>
            <person name="Schachter V."/>
            <person name="Quetier F."/>
            <person name="Saurin W."/>
            <person name="Scarpelli C."/>
            <person name="Wincker P."/>
            <person name="Lander E.S."/>
            <person name="Weissenbach J."/>
            <person name="Roest Crollius H."/>
        </authorList>
    </citation>
    <scope>NUCLEOTIDE SEQUENCE [LARGE SCALE GENOMIC DNA]</scope>
</reference>
<feature type="domain" description="Hint" evidence="23">
    <location>
        <begin position="307"/>
        <end position="351"/>
    </location>
</feature>
<comment type="catalytic activity">
    <reaction evidence="19">
        <text>glycyl-L-cysteinyl-[protein] + cholesterol + H(+) = [protein]-C-terminal glycyl cholesterol ester + N-terminal L-cysteinyl-[protein]</text>
        <dbReference type="Rhea" id="RHEA:59504"/>
        <dbReference type="Rhea" id="RHEA-COMP:12707"/>
        <dbReference type="Rhea" id="RHEA-COMP:15369"/>
        <dbReference type="Rhea" id="RHEA-COMP:15374"/>
        <dbReference type="ChEBI" id="CHEBI:15378"/>
        <dbReference type="ChEBI" id="CHEBI:16113"/>
        <dbReference type="ChEBI" id="CHEBI:65250"/>
        <dbReference type="ChEBI" id="CHEBI:143135"/>
        <dbReference type="ChEBI" id="CHEBI:143140"/>
    </reaction>
    <physiologicalReaction direction="left-to-right" evidence="19">
        <dbReference type="Rhea" id="RHEA:59505"/>
    </physiologicalReaction>
</comment>
<evidence type="ECO:0000256" key="13">
    <source>
        <dbReference type="ARBA" id="ARBA00022837"/>
    </source>
</evidence>
<dbReference type="GO" id="GO:0007267">
    <property type="term" value="P:cell-cell signaling"/>
    <property type="evidence" value="ECO:0007669"/>
    <property type="project" value="InterPro"/>
</dbReference>
<evidence type="ECO:0000256" key="12">
    <source>
        <dbReference type="ARBA" id="ARBA00022833"/>
    </source>
</evidence>
<dbReference type="SUPFAM" id="SSF51294">
    <property type="entry name" value="Hedgehog/intein (Hint) domain"/>
    <property type="match status" value="1"/>
</dbReference>
<keyword evidence="9 20" id="KW-0378">Hydrolase</keyword>
<keyword evidence="17" id="KW-0449">Lipoprotein</keyword>
<evidence type="ECO:0000256" key="5">
    <source>
        <dbReference type="ARBA" id="ARBA00022670"/>
    </source>
</evidence>
<evidence type="ECO:0000256" key="3">
    <source>
        <dbReference type="ARBA" id="ARBA00022473"/>
    </source>
</evidence>
<accession>Q4RW16</accession>
<evidence type="ECO:0000256" key="15">
    <source>
        <dbReference type="ARBA" id="ARBA00023136"/>
    </source>
</evidence>
<dbReference type="GO" id="GO:0007417">
    <property type="term" value="P:central nervous system development"/>
    <property type="evidence" value="ECO:0007669"/>
    <property type="project" value="UniProtKB-ARBA"/>
</dbReference>
<comment type="subunit">
    <text evidence="18">Multimer.</text>
</comment>
<keyword evidence="11 20" id="KW-0256">Endoplasmic reticulum</keyword>
<evidence type="ECO:0000256" key="8">
    <source>
        <dbReference type="ARBA" id="ARBA00022729"/>
    </source>
</evidence>
<dbReference type="GO" id="GO:0042063">
    <property type="term" value="P:gliogenesis"/>
    <property type="evidence" value="ECO:0007669"/>
    <property type="project" value="UniProtKB-ARBA"/>
</dbReference>